<feature type="compositionally biased region" description="Basic and acidic residues" evidence="1">
    <location>
        <begin position="19"/>
        <end position="30"/>
    </location>
</feature>
<organism evidence="2 3">
    <name type="scientific">Pendulispora albinea</name>
    <dbReference type="NCBI Taxonomy" id="2741071"/>
    <lineage>
        <taxon>Bacteria</taxon>
        <taxon>Pseudomonadati</taxon>
        <taxon>Myxococcota</taxon>
        <taxon>Myxococcia</taxon>
        <taxon>Myxococcales</taxon>
        <taxon>Sorangiineae</taxon>
        <taxon>Pendulisporaceae</taxon>
        <taxon>Pendulispora</taxon>
    </lineage>
</organism>
<gene>
    <name evidence="2" type="ORF">LZC94_15900</name>
</gene>
<feature type="region of interest" description="Disordered" evidence="1">
    <location>
        <begin position="1"/>
        <end position="31"/>
    </location>
</feature>
<evidence type="ECO:0000313" key="2">
    <source>
        <dbReference type="EMBL" id="WXB18708.1"/>
    </source>
</evidence>
<protein>
    <submittedName>
        <fullName evidence="2">Uncharacterized protein</fullName>
    </submittedName>
</protein>
<dbReference type="Proteomes" id="UP001370348">
    <property type="component" value="Chromosome"/>
</dbReference>
<accession>A0ABZ2M868</accession>
<reference evidence="2 3" key="1">
    <citation type="submission" date="2021-12" db="EMBL/GenBank/DDBJ databases">
        <title>Discovery of the Pendulisporaceae a myxobacterial family with distinct sporulation behavior and unique specialized metabolism.</title>
        <authorList>
            <person name="Garcia R."/>
            <person name="Popoff A."/>
            <person name="Bader C.D."/>
            <person name="Loehr J."/>
            <person name="Walesch S."/>
            <person name="Walt C."/>
            <person name="Boldt J."/>
            <person name="Bunk B."/>
            <person name="Haeckl F.J.F.P.J."/>
            <person name="Gunesch A.P."/>
            <person name="Birkelbach J."/>
            <person name="Nuebel U."/>
            <person name="Pietschmann T."/>
            <person name="Bach T."/>
            <person name="Mueller R."/>
        </authorList>
    </citation>
    <scope>NUCLEOTIDE SEQUENCE [LARGE SCALE GENOMIC DNA]</scope>
    <source>
        <strain evidence="2 3">MSr11954</strain>
    </source>
</reference>
<keyword evidence="3" id="KW-1185">Reference proteome</keyword>
<proteinExistence type="predicted"/>
<dbReference type="RefSeq" id="WP_394828337.1">
    <property type="nucleotide sequence ID" value="NZ_CP089984.1"/>
</dbReference>
<sequence>MRKNHADSAQLEGANDYQDETRGTLHEDGSKGATDVRSFDVILLAARDMTLAGRAEFSLPHLAVVSWMRAPHRFGLRGFEIAYPDIQCVSAELTEQRYQWLEKTRPDYYRLTALGLTRASELGNPKCEIAMVHGERLAESWCNVALGHHEQAIRAAPLSDVARNAITRYAGHRVFRQWLANPEQPSTWADVGAFFEFSVPPIEFSRRTERVLQHICAAITWCREHGRGGIVGSVGIVTIIQLEKLRQFIQHLRERFSG</sequence>
<dbReference type="EMBL" id="CP089984">
    <property type="protein sequence ID" value="WXB18708.1"/>
    <property type="molecule type" value="Genomic_DNA"/>
</dbReference>
<name>A0ABZ2M868_9BACT</name>
<evidence type="ECO:0000256" key="1">
    <source>
        <dbReference type="SAM" id="MobiDB-lite"/>
    </source>
</evidence>
<evidence type="ECO:0000313" key="3">
    <source>
        <dbReference type="Proteomes" id="UP001370348"/>
    </source>
</evidence>